<feature type="transmembrane region" description="Helical" evidence="27">
    <location>
        <begin position="170"/>
        <end position="203"/>
    </location>
</feature>
<dbReference type="InterPro" id="IPR051134">
    <property type="entry name" value="PPP_phosphatase"/>
</dbReference>
<evidence type="ECO:0000256" key="14">
    <source>
        <dbReference type="ARBA" id="ARBA00022801"/>
    </source>
</evidence>
<keyword evidence="14" id="KW-0378">Hydrolase</keyword>
<evidence type="ECO:0000256" key="21">
    <source>
        <dbReference type="ARBA" id="ARBA00023242"/>
    </source>
</evidence>
<dbReference type="SMART" id="SM00156">
    <property type="entry name" value="PP2Ac"/>
    <property type="match status" value="1"/>
</dbReference>
<keyword evidence="20" id="KW-0464">Manganese</keyword>
<dbReference type="Pfam" id="PF00149">
    <property type="entry name" value="Metallophos"/>
    <property type="match status" value="1"/>
</dbReference>
<keyword evidence="13" id="KW-0677">Repeat</keyword>
<dbReference type="GO" id="GO:0005789">
    <property type="term" value="C:endoplasmic reticulum membrane"/>
    <property type="evidence" value="ECO:0007669"/>
    <property type="project" value="UniProtKB-SubCell"/>
</dbReference>
<evidence type="ECO:0000256" key="10">
    <source>
        <dbReference type="ARBA" id="ARBA00022490"/>
    </source>
</evidence>
<keyword evidence="15 26" id="KW-0802">TPR repeat</keyword>
<evidence type="ECO:0000256" key="13">
    <source>
        <dbReference type="ARBA" id="ARBA00022737"/>
    </source>
</evidence>
<evidence type="ECO:0000256" key="12">
    <source>
        <dbReference type="ARBA" id="ARBA00022723"/>
    </source>
</evidence>
<comment type="subcellular location">
    <subcellularLocation>
        <location evidence="5">Cytoplasm</location>
    </subcellularLocation>
    <subcellularLocation>
        <location evidence="4">Endoplasmic reticulum membrane</location>
        <topology evidence="4">Multi-pass membrane protein</topology>
    </subcellularLocation>
    <subcellularLocation>
        <location evidence="2">Nucleus membrane</location>
        <topology evidence="2">Multi-pass membrane protein</topology>
    </subcellularLocation>
    <subcellularLocation>
        <location evidence="3">Nucleus speckle</location>
    </subcellularLocation>
    <subcellularLocation>
        <location evidence="6">Nucleus</location>
        <location evidence="6">Nucleoplasm</location>
    </subcellularLocation>
</comment>
<evidence type="ECO:0000256" key="19">
    <source>
        <dbReference type="ARBA" id="ARBA00023136"/>
    </source>
</evidence>
<dbReference type="InterPro" id="IPR013235">
    <property type="entry name" value="PPP_dom"/>
</dbReference>
<dbReference type="InterPro" id="IPR041753">
    <property type="entry name" value="PP5_C"/>
</dbReference>
<evidence type="ECO:0000256" key="24">
    <source>
        <dbReference type="ARBA" id="ARBA00064524"/>
    </source>
</evidence>
<evidence type="ECO:0000256" key="15">
    <source>
        <dbReference type="ARBA" id="ARBA00022803"/>
    </source>
</evidence>
<evidence type="ECO:0000256" key="5">
    <source>
        <dbReference type="ARBA" id="ARBA00004496"/>
    </source>
</evidence>
<dbReference type="PANTHER" id="PTHR45668:SF5">
    <property type="entry name" value="SERINE_THREONINE-PROTEIN PHOSPHATASE 5"/>
    <property type="match status" value="1"/>
</dbReference>
<evidence type="ECO:0000256" key="27">
    <source>
        <dbReference type="SAM" id="Phobius"/>
    </source>
</evidence>
<evidence type="ECO:0000259" key="28">
    <source>
        <dbReference type="SMART" id="SM00156"/>
    </source>
</evidence>
<dbReference type="PANTHER" id="PTHR45668">
    <property type="entry name" value="SERINE/THREONINE-PROTEIN PHOSPHATASE 5-RELATED"/>
    <property type="match status" value="1"/>
</dbReference>
<dbReference type="SMART" id="SM00028">
    <property type="entry name" value="TPR"/>
    <property type="match status" value="3"/>
</dbReference>
<keyword evidence="19 27" id="KW-0472">Membrane</keyword>
<evidence type="ECO:0000256" key="25">
    <source>
        <dbReference type="PIRSR" id="PIRSR033096-1"/>
    </source>
</evidence>
<dbReference type="InterPro" id="IPR029052">
    <property type="entry name" value="Metallo-depent_PP-like"/>
</dbReference>
<evidence type="ECO:0000256" key="7">
    <source>
        <dbReference type="ARBA" id="ARBA00008786"/>
    </source>
</evidence>
<dbReference type="SUPFAM" id="SSF56300">
    <property type="entry name" value="Metallo-dependent phosphatases"/>
    <property type="match status" value="1"/>
</dbReference>
<evidence type="ECO:0000256" key="17">
    <source>
        <dbReference type="ARBA" id="ARBA00022912"/>
    </source>
</evidence>
<keyword evidence="17" id="KW-0904">Protein phosphatase</keyword>
<dbReference type="GO" id="GO:0004722">
    <property type="term" value="F:protein serine/threonine phosphatase activity"/>
    <property type="evidence" value="ECO:0007669"/>
    <property type="project" value="UniProtKB-EC"/>
</dbReference>
<feature type="repeat" description="TPR" evidence="26">
    <location>
        <begin position="48"/>
        <end position="81"/>
    </location>
</feature>
<dbReference type="InterPro" id="IPR011990">
    <property type="entry name" value="TPR-like_helical_dom_sf"/>
</dbReference>
<evidence type="ECO:0000256" key="18">
    <source>
        <dbReference type="ARBA" id="ARBA00022989"/>
    </source>
</evidence>
<feature type="active site" description="Proton donor/acceptor" evidence="25">
    <location>
        <position position="347"/>
    </location>
</feature>
<evidence type="ECO:0000256" key="23">
    <source>
        <dbReference type="ARBA" id="ARBA00048336"/>
    </source>
</evidence>
<dbReference type="GO" id="GO:0046872">
    <property type="term" value="F:metal ion binding"/>
    <property type="evidence" value="ECO:0007669"/>
    <property type="project" value="UniProtKB-KW"/>
</dbReference>
<dbReference type="AlphaFoldDB" id="A0A5J5V0R1"/>
<keyword evidence="21" id="KW-0539">Nucleus</keyword>
<evidence type="ECO:0000313" key="29">
    <source>
        <dbReference type="EMBL" id="KAB2073398.1"/>
    </source>
</evidence>
<gene>
    <name evidence="29" type="ORF">ES319_A07G079000v1</name>
</gene>
<dbReference type="Pfam" id="PF13181">
    <property type="entry name" value="TPR_8"/>
    <property type="match status" value="1"/>
</dbReference>
<dbReference type="FunFam" id="3.60.21.10:FF:000021">
    <property type="entry name" value="Serine/threonine-protein phosphatase 5"/>
    <property type="match status" value="1"/>
</dbReference>
<comment type="catalytic activity">
    <reaction evidence="22">
        <text>O-phospho-L-seryl-[protein] + H2O = L-seryl-[protein] + phosphate</text>
        <dbReference type="Rhea" id="RHEA:20629"/>
        <dbReference type="Rhea" id="RHEA-COMP:9863"/>
        <dbReference type="Rhea" id="RHEA-COMP:11604"/>
        <dbReference type="ChEBI" id="CHEBI:15377"/>
        <dbReference type="ChEBI" id="CHEBI:29999"/>
        <dbReference type="ChEBI" id="CHEBI:43474"/>
        <dbReference type="ChEBI" id="CHEBI:83421"/>
        <dbReference type="EC" id="3.1.3.16"/>
    </reaction>
</comment>
<evidence type="ECO:0000256" key="22">
    <source>
        <dbReference type="ARBA" id="ARBA00047761"/>
    </source>
</evidence>
<evidence type="ECO:0000256" key="6">
    <source>
        <dbReference type="ARBA" id="ARBA00004642"/>
    </source>
</evidence>
<evidence type="ECO:0000256" key="20">
    <source>
        <dbReference type="ARBA" id="ARBA00023211"/>
    </source>
</evidence>
<comment type="similarity">
    <text evidence="7">Belongs to the PPP phosphatase family. PP-5 (PP-T) subfamily.</text>
</comment>
<evidence type="ECO:0000256" key="1">
    <source>
        <dbReference type="ARBA" id="ARBA00001936"/>
    </source>
</evidence>
<evidence type="ECO:0000256" key="11">
    <source>
        <dbReference type="ARBA" id="ARBA00022692"/>
    </source>
</evidence>
<dbReference type="EMBL" id="CM018208">
    <property type="protein sequence ID" value="KAB2073398.1"/>
    <property type="molecule type" value="Genomic_DNA"/>
</dbReference>
<evidence type="ECO:0000256" key="26">
    <source>
        <dbReference type="PROSITE-ProRule" id="PRU00339"/>
    </source>
</evidence>
<comment type="cofactor">
    <cofactor evidence="1">
        <name>Mn(2+)</name>
        <dbReference type="ChEBI" id="CHEBI:29035"/>
    </cofactor>
</comment>
<dbReference type="GO" id="GO:0016607">
    <property type="term" value="C:nuclear speck"/>
    <property type="evidence" value="ECO:0007669"/>
    <property type="project" value="UniProtKB-SubCell"/>
</dbReference>
<dbReference type="InterPro" id="IPR004843">
    <property type="entry name" value="Calcineurin-like_PHP"/>
</dbReference>
<name>A0A5J5V0R1_GOSBA</name>
<dbReference type="Pfam" id="PF00515">
    <property type="entry name" value="TPR_1"/>
    <property type="match status" value="1"/>
</dbReference>
<evidence type="ECO:0000256" key="4">
    <source>
        <dbReference type="ARBA" id="ARBA00004477"/>
    </source>
</evidence>
<keyword evidence="18 27" id="KW-1133">Transmembrane helix</keyword>
<keyword evidence="30" id="KW-1185">Reference proteome</keyword>
<evidence type="ECO:0000256" key="3">
    <source>
        <dbReference type="ARBA" id="ARBA00004324"/>
    </source>
</evidence>
<evidence type="ECO:0000256" key="16">
    <source>
        <dbReference type="ARBA" id="ARBA00022824"/>
    </source>
</evidence>
<dbReference type="Proteomes" id="UP000327439">
    <property type="component" value="Chromosome A07"/>
</dbReference>
<comment type="catalytic activity">
    <reaction evidence="23">
        <text>O-phospho-L-threonyl-[protein] + H2O = L-threonyl-[protein] + phosphate</text>
        <dbReference type="Rhea" id="RHEA:47004"/>
        <dbReference type="Rhea" id="RHEA-COMP:11060"/>
        <dbReference type="Rhea" id="RHEA-COMP:11605"/>
        <dbReference type="ChEBI" id="CHEBI:15377"/>
        <dbReference type="ChEBI" id="CHEBI:30013"/>
        <dbReference type="ChEBI" id="CHEBI:43474"/>
        <dbReference type="ChEBI" id="CHEBI:61977"/>
        <dbReference type="EC" id="3.1.3.16"/>
    </reaction>
</comment>
<reference evidence="30" key="1">
    <citation type="journal article" date="2020" name="Nat. Genet.">
        <title>Genomic diversifications of five Gossypium allopolyploid species and their impact on cotton improvement.</title>
        <authorList>
            <person name="Chen Z.J."/>
            <person name="Sreedasyam A."/>
            <person name="Ando A."/>
            <person name="Song Q."/>
            <person name="De Santiago L.M."/>
            <person name="Hulse-Kemp A.M."/>
            <person name="Ding M."/>
            <person name="Ye W."/>
            <person name="Kirkbride R.C."/>
            <person name="Jenkins J."/>
            <person name="Plott C."/>
            <person name="Lovell J."/>
            <person name="Lin Y.M."/>
            <person name="Vaughn R."/>
            <person name="Liu B."/>
            <person name="Simpson S."/>
            <person name="Scheffler B.E."/>
            <person name="Wen L."/>
            <person name="Saski C.A."/>
            <person name="Grover C.E."/>
            <person name="Hu G."/>
            <person name="Conover J.L."/>
            <person name="Carlson J.W."/>
            <person name="Shu S."/>
            <person name="Boston L.B."/>
            <person name="Williams M."/>
            <person name="Peterson D.G."/>
            <person name="McGee K."/>
            <person name="Jones D.C."/>
            <person name="Wendel J.F."/>
            <person name="Stelly D.M."/>
            <person name="Grimwood J."/>
            <person name="Schmutz J."/>
        </authorList>
    </citation>
    <scope>NUCLEOTIDE SEQUENCE [LARGE SCALE GENOMIC DNA]</scope>
    <source>
        <strain evidence="30">cv. 3-79</strain>
    </source>
</reference>
<dbReference type="GO" id="GO:0031965">
    <property type="term" value="C:nuclear membrane"/>
    <property type="evidence" value="ECO:0007669"/>
    <property type="project" value="UniProtKB-SubCell"/>
</dbReference>
<proteinExistence type="inferred from homology"/>
<evidence type="ECO:0000256" key="9">
    <source>
        <dbReference type="ARBA" id="ARBA00020001"/>
    </source>
</evidence>
<feature type="domain" description="Serine/threonine specific protein phosphatases" evidence="28">
    <location>
        <begin position="247"/>
        <end position="523"/>
    </location>
</feature>
<keyword evidence="16" id="KW-0256">Endoplasmic reticulum</keyword>
<keyword evidence="12" id="KW-0479">Metal-binding</keyword>
<comment type="subunit">
    <text evidence="24">Interacts with PHYA and PHYB, mostly when they are phosphorylated and in Pfr forms.</text>
</comment>
<dbReference type="PROSITE" id="PS50005">
    <property type="entry name" value="TPR"/>
    <property type="match status" value="2"/>
</dbReference>
<dbReference type="InterPro" id="IPR006186">
    <property type="entry name" value="Ser/Thr-sp_prot-phosphatase"/>
</dbReference>
<dbReference type="FunFam" id="1.25.40.10:FF:000292">
    <property type="entry name" value="Serine/threonine-protein phosphatase 5"/>
    <property type="match status" value="1"/>
</dbReference>
<dbReference type="PRINTS" id="PR00114">
    <property type="entry name" value="STPHPHTASE"/>
</dbReference>
<dbReference type="Pfam" id="PF08321">
    <property type="entry name" value="PPP5"/>
    <property type="match status" value="1"/>
</dbReference>
<keyword evidence="10" id="KW-0963">Cytoplasm</keyword>
<dbReference type="SUPFAM" id="SSF48452">
    <property type="entry name" value="TPR-like"/>
    <property type="match status" value="1"/>
</dbReference>
<accession>A0A5J5V0R1</accession>
<feature type="repeat" description="TPR" evidence="26">
    <location>
        <begin position="82"/>
        <end position="115"/>
    </location>
</feature>
<evidence type="ECO:0000256" key="2">
    <source>
        <dbReference type="ARBA" id="ARBA00004232"/>
    </source>
</evidence>
<sequence length="541" mass="60330">MPSMDNESSNVSQAEEIKVQANEAFKAHKYGQAIDLYTQAIELNSQNAVYWANRAFAHTKLEEYGSAMQDATKAIEVDPKYSKGYYRRGAAYLAMGKFKEALKDFQQVKKICPNDPDATKKLKECEKAVMKLKFEEAISVPESERRFVADSIDYHSIGTSPRSSSMPTQVGIAAVAVAFVAVLAMMLGAAAATMVAAVVVVVLGTWWWGGSTGKVEPQYSGAKIEGDVVTLDFVKKMMDDFKNQKCLHKRYAFQTVLQMRKMLRSQPSLVDINVPDGSHFTVCGDVHGQFYDLINIFELNGLPSEENPYLFNGDFVDRGSFSVEVILTLFALKCMCPSAIYLARGNHESRSMNKIYGFEGEVRSKLSEKFVELFAEVFCCLPLAHVINQKVFVVHGGLFSVDGVKLSDIKAIDRFCEPPEEGLMCELLWSDPQPFPGRGPSKRGVGLSFGADVTRKFLQDNNLDLIVRSHEVKDEGYEIEHDGKLITIFSAPNYCDQMGNKGAYIRFEAPDLKPNIVTFSAVPHPDVKPMAYANNFLRMFQ</sequence>
<dbReference type="OrthoDB" id="445564at2759"/>
<dbReference type="CDD" id="cd07417">
    <property type="entry name" value="MPP_PP5_C"/>
    <property type="match status" value="1"/>
</dbReference>
<evidence type="ECO:0000256" key="8">
    <source>
        <dbReference type="ARBA" id="ARBA00013081"/>
    </source>
</evidence>
<dbReference type="InterPro" id="IPR019734">
    <property type="entry name" value="TPR_rpt"/>
</dbReference>
<dbReference type="Gene3D" id="1.25.40.10">
    <property type="entry name" value="Tetratricopeptide repeat domain"/>
    <property type="match status" value="1"/>
</dbReference>
<evidence type="ECO:0000313" key="30">
    <source>
        <dbReference type="Proteomes" id="UP000327439"/>
    </source>
</evidence>
<organism evidence="29 30">
    <name type="scientific">Gossypium barbadense</name>
    <name type="common">Sea Island cotton</name>
    <name type="synonym">Hibiscus barbadensis</name>
    <dbReference type="NCBI Taxonomy" id="3634"/>
    <lineage>
        <taxon>Eukaryota</taxon>
        <taxon>Viridiplantae</taxon>
        <taxon>Streptophyta</taxon>
        <taxon>Embryophyta</taxon>
        <taxon>Tracheophyta</taxon>
        <taxon>Spermatophyta</taxon>
        <taxon>Magnoliopsida</taxon>
        <taxon>eudicotyledons</taxon>
        <taxon>Gunneridae</taxon>
        <taxon>Pentapetalae</taxon>
        <taxon>rosids</taxon>
        <taxon>malvids</taxon>
        <taxon>Malvales</taxon>
        <taxon>Malvaceae</taxon>
        <taxon>Malvoideae</taxon>
        <taxon>Gossypium</taxon>
    </lineage>
</organism>
<dbReference type="EC" id="3.1.3.16" evidence="8"/>
<protein>
    <recommendedName>
        <fullName evidence="9">Serine/threonine-protein phosphatase 5</fullName>
        <ecNumber evidence="8">3.1.3.16</ecNumber>
    </recommendedName>
</protein>
<keyword evidence="11 27" id="KW-0812">Transmembrane</keyword>
<dbReference type="PIRSF" id="PIRSF033096">
    <property type="entry name" value="PPPtase_5"/>
    <property type="match status" value="1"/>
</dbReference>
<dbReference type="Gene3D" id="3.60.21.10">
    <property type="match status" value="1"/>
</dbReference>
<dbReference type="PROSITE" id="PS50293">
    <property type="entry name" value="TPR_REGION"/>
    <property type="match status" value="1"/>
</dbReference>